<evidence type="ECO:0000256" key="1">
    <source>
        <dbReference type="ARBA" id="ARBA00008857"/>
    </source>
</evidence>
<dbReference type="InterPro" id="IPR050808">
    <property type="entry name" value="Phage_Integrase"/>
</dbReference>
<evidence type="ECO:0000313" key="5">
    <source>
        <dbReference type="Proteomes" id="UP000015525"/>
    </source>
</evidence>
<dbReference type="PANTHER" id="PTHR30629:SF2">
    <property type="entry name" value="PROPHAGE INTEGRASE INTS-RELATED"/>
    <property type="match status" value="1"/>
</dbReference>
<dbReference type="GO" id="GO:0015074">
    <property type="term" value="P:DNA integration"/>
    <property type="evidence" value="ECO:0007669"/>
    <property type="project" value="UniProtKB-KW"/>
</dbReference>
<gene>
    <name evidence="4" type="ORF">L288_18555</name>
</gene>
<evidence type="ECO:0000256" key="2">
    <source>
        <dbReference type="ARBA" id="ARBA00022908"/>
    </source>
</evidence>
<sequence>MEALKPTGKRYAVHDAHCPGLSVRVNANGTKTFTASYRYGRKQRRLTIGRYPIISLAEARDKARAAYREVLEGVDPQAVRRRKNMNLREGVDAFIEQYAKPRNRSWRETERVLTRELVTRFGERDLTLTAHMPTSWFGGWPSWCRSRGFGLRWPSLSAAMRAQARARWDAP</sequence>
<dbReference type="InterPro" id="IPR025166">
    <property type="entry name" value="Integrase_DNA_bind_dom"/>
</dbReference>
<dbReference type="Proteomes" id="UP000015525">
    <property type="component" value="Unassembled WGS sequence"/>
</dbReference>
<dbReference type="Gene3D" id="3.30.160.390">
    <property type="entry name" value="Integrase, DNA-binding domain"/>
    <property type="match status" value="1"/>
</dbReference>
<reference evidence="4 5" key="1">
    <citation type="journal article" date="2013" name="Genome Announc.">
        <title>Draft Genome Sequence of Sphingobium quisquiliarum Strain P25T, a Novel Hexachlorocyclohexane (HCH)-Degrading Bacterium Isolated from an HCH Dumpsite.</title>
        <authorList>
            <person name="Kumar Singh A."/>
            <person name="Sangwan N."/>
            <person name="Sharma A."/>
            <person name="Gupta V."/>
            <person name="Khurana J.P."/>
            <person name="Lal R."/>
        </authorList>
    </citation>
    <scope>NUCLEOTIDE SEQUENCE [LARGE SCALE GENOMIC DNA]</scope>
    <source>
        <strain evidence="4 5">P25</strain>
    </source>
</reference>
<dbReference type="EMBL" id="ATHO01000159">
    <property type="protein sequence ID" value="EQB00240.1"/>
    <property type="molecule type" value="Genomic_DNA"/>
</dbReference>
<comment type="caution">
    <text evidence="4">The sequence shown here is derived from an EMBL/GenBank/DDBJ whole genome shotgun (WGS) entry which is preliminary data.</text>
</comment>
<keyword evidence="2" id="KW-0229">DNA integration</keyword>
<evidence type="ECO:0000259" key="3">
    <source>
        <dbReference type="Pfam" id="PF13356"/>
    </source>
</evidence>
<accession>T0HLP0</accession>
<feature type="domain" description="Integrase DNA-binding" evidence="3">
    <location>
        <begin position="6"/>
        <end position="82"/>
    </location>
</feature>
<dbReference type="InterPro" id="IPR038488">
    <property type="entry name" value="Integrase_DNA-bd_sf"/>
</dbReference>
<keyword evidence="5" id="KW-1185">Reference proteome</keyword>
<proteinExistence type="inferred from homology"/>
<dbReference type="Pfam" id="PF13356">
    <property type="entry name" value="Arm-DNA-bind_3"/>
    <property type="match status" value="1"/>
</dbReference>
<evidence type="ECO:0000313" key="4">
    <source>
        <dbReference type="EMBL" id="EQB00240.1"/>
    </source>
</evidence>
<dbReference type="PANTHER" id="PTHR30629">
    <property type="entry name" value="PROPHAGE INTEGRASE"/>
    <property type="match status" value="1"/>
</dbReference>
<organism evidence="4 5">
    <name type="scientific">Sphingobium quisquiliarum P25</name>
    <dbReference type="NCBI Taxonomy" id="1329909"/>
    <lineage>
        <taxon>Bacteria</taxon>
        <taxon>Pseudomonadati</taxon>
        <taxon>Pseudomonadota</taxon>
        <taxon>Alphaproteobacteria</taxon>
        <taxon>Sphingomonadales</taxon>
        <taxon>Sphingomonadaceae</taxon>
        <taxon>Sphingobium</taxon>
    </lineage>
</organism>
<protein>
    <recommendedName>
        <fullName evidence="3">Integrase DNA-binding domain-containing protein</fullName>
    </recommendedName>
</protein>
<dbReference type="AlphaFoldDB" id="T0HLP0"/>
<name>T0HLP0_9SPHN</name>
<comment type="similarity">
    <text evidence="1">Belongs to the 'phage' integrase family.</text>
</comment>